<dbReference type="RefSeq" id="WP_004590149.1">
    <property type="nucleotide sequence ID" value="NZ_APMM01000013.1"/>
</dbReference>
<keyword evidence="1" id="KW-0812">Transmembrane</keyword>
<keyword evidence="1" id="KW-0472">Membrane</keyword>
<dbReference type="AlphaFoldDB" id="N6UW35"/>
<keyword evidence="3" id="KW-1185">Reference proteome</keyword>
<organism evidence="2 3">
    <name type="scientific">Methanocaldococcus villosus KIN24-T80</name>
    <dbReference type="NCBI Taxonomy" id="1069083"/>
    <lineage>
        <taxon>Archaea</taxon>
        <taxon>Methanobacteriati</taxon>
        <taxon>Methanobacteriota</taxon>
        <taxon>Methanomada group</taxon>
        <taxon>Methanococci</taxon>
        <taxon>Methanococcales</taxon>
        <taxon>Methanocaldococcaceae</taxon>
        <taxon>Methanocaldococcus</taxon>
    </lineage>
</organism>
<dbReference type="PATRIC" id="fig|1069083.5.peg.381"/>
<feature type="transmembrane region" description="Helical" evidence="1">
    <location>
        <begin position="7"/>
        <end position="27"/>
    </location>
</feature>
<comment type="caution">
    <text evidence="2">The sequence shown here is derived from an EMBL/GenBank/DDBJ whole genome shotgun (WGS) entry which is preliminary data.</text>
</comment>
<keyword evidence="1" id="KW-1133">Transmembrane helix</keyword>
<dbReference type="STRING" id="1069083.GCA_000371805_00235"/>
<evidence type="ECO:0000256" key="1">
    <source>
        <dbReference type="SAM" id="Phobius"/>
    </source>
</evidence>
<name>N6UW35_9EURY</name>
<reference evidence="2 3" key="1">
    <citation type="journal article" date="2013" name="Genome Announc.">
        <title>Draft Genome Sequence of a Highly Flagellated, Fast-Swimming Archaeon, Methanocaldococcus villosus Strain KIN24-T80 (DSM 22612).</title>
        <authorList>
            <person name="Thennarasu S."/>
            <person name="Polireddy D."/>
            <person name="Antony A."/>
            <person name="Yada M.R."/>
            <person name="Algarawi S."/>
            <person name="Sivakumar N."/>
        </authorList>
    </citation>
    <scope>NUCLEOTIDE SEQUENCE [LARGE SCALE GENOMIC DNA]</scope>
    <source>
        <strain evidence="2 3">KIN24-T80</strain>
    </source>
</reference>
<sequence length="488" mass="53827">MRGQLSLELILLTSIIILSGAILTYQFTKIPNSQLANSTEYVKEVSYALFVPNKTLKSPIVPTGSNISITIPTKNVSSEENQTINESSKEENQTFGKASRLKIIVNAESELLLTKDVLENGSWINGKLPGTIDNKSIYNANGTIHSDGTNINSGGSLKIGNLNEIESLDLIVNSDNLLAIIKDITIISANFNSINYKLNIINSHIYKSIIDNINSKGLVNIERSYVNNLNVNNAINGILNITNSNIDELNVNIINSGGCLIIKNSHIKKLNIKHNYGKVIIINSIIENRNINNENQGTTEEISSNINIDYFELRIVGNGKAILTKDIIKNASYSDSIPRLIKGKDIIKLNLLGNVYTASSSVVGNGELWLGNIKEIEKLVYEENGNAYFEINGIKINLLNSNSKAGVGNSEVLIKNCNINRSYFNRINGNSSLIIESSNIKYLEIENMISKSSLVIKNSYIEHLEISNKGKHTNIIISDSYVNGKYYS</sequence>
<gene>
    <name evidence="2" type="ORF">J422_01935</name>
</gene>
<accession>N6UW35</accession>
<protein>
    <submittedName>
        <fullName evidence="2">Uncharacterized protein</fullName>
    </submittedName>
</protein>
<dbReference type="Proteomes" id="UP000053695">
    <property type="component" value="Unassembled WGS sequence"/>
</dbReference>
<evidence type="ECO:0000313" key="3">
    <source>
        <dbReference type="Proteomes" id="UP000053695"/>
    </source>
</evidence>
<proteinExistence type="predicted"/>
<dbReference type="EMBL" id="APMM01000013">
    <property type="protein sequence ID" value="ENN96534.1"/>
    <property type="molecule type" value="Genomic_DNA"/>
</dbReference>
<evidence type="ECO:0000313" key="2">
    <source>
        <dbReference type="EMBL" id="ENN96534.1"/>
    </source>
</evidence>